<feature type="region of interest" description="Disordered" evidence="1">
    <location>
        <begin position="1"/>
        <end position="27"/>
    </location>
</feature>
<dbReference type="Proteomes" id="UP001611548">
    <property type="component" value="Unassembled WGS sequence"/>
</dbReference>
<evidence type="ECO:0000313" key="2">
    <source>
        <dbReference type="EMBL" id="MFI1966040.1"/>
    </source>
</evidence>
<feature type="compositionally biased region" description="Low complexity" evidence="1">
    <location>
        <begin position="12"/>
        <end position="23"/>
    </location>
</feature>
<dbReference type="Gene3D" id="1.25.40.10">
    <property type="entry name" value="Tetratricopeptide repeat domain"/>
    <property type="match status" value="1"/>
</dbReference>
<accession>A0ABW7UTU7</accession>
<name>A0ABW7UTU7_9ACTN</name>
<evidence type="ECO:0000256" key="1">
    <source>
        <dbReference type="SAM" id="MobiDB-lite"/>
    </source>
</evidence>
<dbReference type="SUPFAM" id="SSF103642">
    <property type="entry name" value="Sec-C motif"/>
    <property type="match status" value="1"/>
</dbReference>
<dbReference type="RefSeq" id="WP_398718769.1">
    <property type="nucleotide sequence ID" value="NZ_JBIRWE010000007.1"/>
</dbReference>
<dbReference type="InterPro" id="IPR004027">
    <property type="entry name" value="SEC_C_motif"/>
</dbReference>
<evidence type="ECO:0000313" key="3">
    <source>
        <dbReference type="Proteomes" id="UP001611548"/>
    </source>
</evidence>
<reference evidence="2 3" key="1">
    <citation type="submission" date="2024-10" db="EMBL/GenBank/DDBJ databases">
        <title>The Natural Products Discovery Center: Release of the First 8490 Sequenced Strains for Exploring Actinobacteria Biosynthetic Diversity.</title>
        <authorList>
            <person name="Kalkreuter E."/>
            <person name="Kautsar S.A."/>
            <person name="Yang D."/>
            <person name="Bader C.D."/>
            <person name="Teijaro C.N."/>
            <person name="Fluegel L."/>
            <person name="Davis C.M."/>
            <person name="Simpson J.R."/>
            <person name="Lauterbach L."/>
            <person name="Steele A.D."/>
            <person name="Gui C."/>
            <person name="Meng S."/>
            <person name="Li G."/>
            <person name="Viehrig K."/>
            <person name="Ye F."/>
            <person name="Su P."/>
            <person name="Kiefer A.F."/>
            <person name="Nichols A."/>
            <person name="Cepeda A.J."/>
            <person name="Yan W."/>
            <person name="Fan B."/>
            <person name="Jiang Y."/>
            <person name="Adhikari A."/>
            <person name="Zheng C.-J."/>
            <person name="Schuster L."/>
            <person name="Cowan T.M."/>
            <person name="Smanski M.J."/>
            <person name="Chevrette M.G."/>
            <person name="De Carvalho L.P.S."/>
            <person name="Shen B."/>
        </authorList>
    </citation>
    <scope>NUCLEOTIDE SEQUENCE [LARGE SCALE GENOMIC DNA]</scope>
    <source>
        <strain evidence="2 3">NPDC020327</strain>
    </source>
</reference>
<keyword evidence="3" id="KW-1185">Reference proteome</keyword>
<dbReference type="EMBL" id="JBIRWE010000007">
    <property type="protein sequence ID" value="MFI1966040.1"/>
    <property type="molecule type" value="Genomic_DNA"/>
</dbReference>
<organism evidence="2 3">
    <name type="scientific">Streptomyces pathocidini</name>
    <dbReference type="NCBI Taxonomy" id="1650571"/>
    <lineage>
        <taxon>Bacteria</taxon>
        <taxon>Bacillati</taxon>
        <taxon>Actinomycetota</taxon>
        <taxon>Actinomycetes</taxon>
        <taxon>Kitasatosporales</taxon>
        <taxon>Streptomycetaceae</taxon>
        <taxon>Streptomyces</taxon>
    </lineage>
</organism>
<comment type="caution">
    <text evidence="2">The sequence shown here is derived from an EMBL/GenBank/DDBJ whole genome shotgun (WGS) entry which is preliminary data.</text>
</comment>
<dbReference type="Pfam" id="PF02810">
    <property type="entry name" value="SEC-C"/>
    <property type="match status" value="1"/>
</dbReference>
<proteinExistence type="predicted"/>
<dbReference type="SUPFAM" id="SSF48452">
    <property type="entry name" value="TPR-like"/>
    <property type="match status" value="1"/>
</dbReference>
<protein>
    <submittedName>
        <fullName evidence="2">SEC-C domain-containing protein</fullName>
    </submittedName>
</protein>
<dbReference type="InterPro" id="IPR011990">
    <property type="entry name" value="TPR-like_helical_dom_sf"/>
</dbReference>
<sequence>MPSDTTPADGNAETAPADTTAAHHASEAQRLERIAVQYPADSEQVLLQAAAHRELAGERPRASAIYDRLLAGAPENPLLIKALKASNLWEYGHEAEARAVIDGIRAAAPRDAAPWEIIGETLESHDELQAAHDCFTAGATLLIESLTDGDDVPYEAGLLLAGRHRVRRLLGNPHDEWDALADTVHPGDIPLDELHDPKRLWALGSDNPAELRAEIARLRAELGERRAALSRPFPVAVLHWPEAELAELLAAYPALTSEYPSHAQHLAGIETSLRDLASSGIQHFGIVTATFPSYEAFAAAEQTAPETPALLPEYATSLAARGRAKPWPPRRNAECWCGSKTPYKDCHGKTPA</sequence>
<gene>
    <name evidence="2" type="ORF">ACH429_18350</name>
</gene>